<dbReference type="AlphaFoldDB" id="A0AAD5JBT4"/>
<comment type="caution">
    <text evidence="3">The sequence shown here is derived from an EMBL/GenBank/DDBJ whole genome shotgun (WGS) entry which is preliminary data.</text>
</comment>
<dbReference type="GO" id="GO:0016881">
    <property type="term" value="F:acid-amino acid ligase activity"/>
    <property type="evidence" value="ECO:0007669"/>
    <property type="project" value="InterPro"/>
</dbReference>
<evidence type="ECO:0000313" key="4">
    <source>
        <dbReference type="Proteomes" id="UP001064489"/>
    </source>
</evidence>
<evidence type="ECO:0000256" key="1">
    <source>
        <dbReference type="SAM" id="MobiDB-lite"/>
    </source>
</evidence>
<feature type="compositionally biased region" description="Low complexity" evidence="1">
    <location>
        <begin position="95"/>
        <end position="113"/>
    </location>
</feature>
<feature type="region of interest" description="Disordered" evidence="1">
    <location>
        <begin position="88"/>
        <end position="116"/>
    </location>
</feature>
<dbReference type="InterPro" id="IPR000713">
    <property type="entry name" value="Mur_ligase_N"/>
</dbReference>
<keyword evidence="4" id="KW-1185">Reference proteome</keyword>
<name>A0AAD5JBT4_ACENE</name>
<dbReference type="SUPFAM" id="SSF63418">
    <property type="entry name" value="MurE/MurF N-terminal domain"/>
    <property type="match status" value="1"/>
</dbReference>
<evidence type="ECO:0000259" key="2">
    <source>
        <dbReference type="Pfam" id="PF01225"/>
    </source>
</evidence>
<dbReference type="Gene3D" id="3.40.1390.10">
    <property type="entry name" value="MurE/MurF, N-terminal domain"/>
    <property type="match status" value="1"/>
</dbReference>
<dbReference type="Proteomes" id="UP001064489">
    <property type="component" value="Chromosome 6"/>
</dbReference>
<feature type="compositionally biased region" description="Basic and acidic residues" evidence="1">
    <location>
        <begin position="302"/>
        <end position="317"/>
    </location>
</feature>
<dbReference type="InterPro" id="IPR035911">
    <property type="entry name" value="MurE/MurF_N"/>
</dbReference>
<reference evidence="3" key="1">
    <citation type="journal article" date="2022" name="Plant J.">
        <title>Strategies of tolerance reflected in two North American maple genomes.</title>
        <authorList>
            <person name="McEvoy S.L."/>
            <person name="Sezen U.U."/>
            <person name="Trouern-Trend A."/>
            <person name="McMahon S.M."/>
            <person name="Schaberg P.G."/>
            <person name="Yang J."/>
            <person name="Wegrzyn J.L."/>
            <person name="Swenson N.G."/>
        </authorList>
    </citation>
    <scope>NUCLEOTIDE SEQUENCE</scope>
    <source>
        <strain evidence="3">91603</strain>
    </source>
</reference>
<reference evidence="3" key="2">
    <citation type="submission" date="2023-02" db="EMBL/GenBank/DDBJ databases">
        <authorList>
            <person name="Swenson N.G."/>
            <person name="Wegrzyn J.L."/>
            <person name="Mcevoy S.L."/>
        </authorList>
    </citation>
    <scope>NUCLEOTIDE SEQUENCE</scope>
    <source>
        <strain evidence="3">91603</strain>
        <tissue evidence="3">Leaf</tissue>
    </source>
</reference>
<sequence>MTTADSRPAMEIAAWRNFEFRISNTILERKVDSISNDLRRAIDTLRVVIENLRIRENKAPPVCRAYVSPMGAHVEQWILGEPRFAVQPRYPHHNPPTSSSSSPYTHQTSSPHTDSPYIHRIGHHIRETLKTPTHKFDKNHKFANSCSTNPTNCKSHETHKPPNHQFENQIEITDSHSTLLNSVNRCLTIPFNSKNRQQHVDFFNSENKLQTNAIMNEKGGGCNSQLQFSAAASIVCEVSTVDKAVTMKRDEFVKKGLIKLKQKTKVKVAVEELEPRDVVDLEEIAELQDLRVVSEDEDEISNEEKSSKFDRNLDGSSDKYKNSSNGLVVDSFDLNLDSFGRSKTRIVEPIFRMSLTELLDESNVVPVSVYGDLEFEITGIQHDSRVVSASELFVCCVGRKTDGHLFLSETDKRGAVVVVTSKDIEIDKTLGCKALVIVEDTSTMLHALAAFFYRYPSKNIAVGISVGSPLEDVVRENEDDGNALAVTQEAQFEYYVRAIEIVFEVVNDTVKEKLVIYCDVMVEAIDLGVVIEAHIEFSEFKIKLARRH</sequence>
<accession>A0AAD5JBT4</accession>
<feature type="region of interest" description="Disordered" evidence="1">
    <location>
        <begin position="295"/>
        <end position="317"/>
    </location>
</feature>
<evidence type="ECO:0000313" key="3">
    <source>
        <dbReference type="EMBL" id="KAI9192507.1"/>
    </source>
</evidence>
<organism evidence="3 4">
    <name type="scientific">Acer negundo</name>
    <name type="common">Box elder</name>
    <dbReference type="NCBI Taxonomy" id="4023"/>
    <lineage>
        <taxon>Eukaryota</taxon>
        <taxon>Viridiplantae</taxon>
        <taxon>Streptophyta</taxon>
        <taxon>Embryophyta</taxon>
        <taxon>Tracheophyta</taxon>
        <taxon>Spermatophyta</taxon>
        <taxon>Magnoliopsida</taxon>
        <taxon>eudicotyledons</taxon>
        <taxon>Gunneridae</taxon>
        <taxon>Pentapetalae</taxon>
        <taxon>rosids</taxon>
        <taxon>malvids</taxon>
        <taxon>Sapindales</taxon>
        <taxon>Sapindaceae</taxon>
        <taxon>Hippocastanoideae</taxon>
        <taxon>Acereae</taxon>
        <taxon>Acer</taxon>
    </lineage>
</organism>
<dbReference type="EMBL" id="JAJSOW010000004">
    <property type="protein sequence ID" value="KAI9192507.1"/>
    <property type="molecule type" value="Genomic_DNA"/>
</dbReference>
<feature type="domain" description="Mur ligase N-terminal catalytic" evidence="2">
    <location>
        <begin position="376"/>
        <end position="453"/>
    </location>
</feature>
<dbReference type="Pfam" id="PF01225">
    <property type="entry name" value="Mur_ligase"/>
    <property type="match status" value="1"/>
</dbReference>
<dbReference type="PANTHER" id="PTHR23135:SF4">
    <property type="entry name" value="UDP-N-ACETYLMURAMOYL-L-ALANYL-D-GLUTAMATE--2,6-DIAMINOPIMELATE LIGASE MURE HOMOLOG, CHLOROPLASTIC"/>
    <property type="match status" value="1"/>
</dbReference>
<protein>
    <recommendedName>
        <fullName evidence="2">Mur ligase N-terminal catalytic domain-containing protein</fullName>
    </recommendedName>
</protein>
<proteinExistence type="predicted"/>
<gene>
    <name evidence="3" type="ORF">LWI28_023871</name>
</gene>
<dbReference type="PANTHER" id="PTHR23135">
    <property type="entry name" value="MUR LIGASE FAMILY MEMBER"/>
    <property type="match status" value="1"/>
</dbReference>